<evidence type="ECO:0000259" key="2">
    <source>
        <dbReference type="Pfam" id="PF01471"/>
    </source>
</evidence>
<accession>A0A1G6NXY2</accession>
<dbReference type="AlphaFoldDB" id="A0A1G6NXY2"/>
<evidence type="ECO:0000313" key="4">
    <source>
        <dbReference type="Proteomes" id="UP000199501"/>
    </source>
</evidence>
<feature type="domain" description="Peptidoglycan binding-like" evidence="2">
    <location>
        <begin position="246"/>
        <end position="301"/>
    </location>
</feature>
<feature type="region of interest" description="Disordered" evidence="1">
    <location>
        <begin position="141"/>
        <end position="176"/>
    </location>
</feature>
<evidence type="ECO:0000256" key="1">
    <source>
        <dbReference type="SAM" id="MobiDB-lite"/>
    </source>
</evidence>
<reference evidence="4" key="1">
    <citation type="submission" date="2016-10" db="EMBL/GenBank/DDBJ databases">
        <authorList>
            <person name="Varghese N."/>
            <person name="Submissions S."/>
        </authorList>
    </citation>
    <scope>NUCLEOTIDE SEQUENCE [LARGE SCALE GENOMIC DNA]</scope>
    <source>
        <strain evidence="4">IBRC-M 10403</strain>
    </source>
</reference>
<protein>
    <submittedName>
        <fullName evidence="3">Peptidoglycan-binding (PGRP) domain of peptidoglycan hydrolases-containing protein</fullName>
    </submittedName>
</protein>
<dbReference type="OrthoDB" id="7671932at2"/>
<organism evidence="3 4">
    <name type="scientific">Actinokineospora iranica</name>
    <dbReference type="NCBI Taxonomy" id="1271860"/>
    <lineage>
        <taxon>Bacteria</taxon>
        <taxon>Bacillati</taxon>
        <taxon>Actinomycetota</taxon>
        <taxon>Actinomycetes</taxon>
        <taxon>Pseudonocardiales</taxon>
        <taxon>Pseudonocardiaceae</taxon>
        <taxon>Actinokineospora</taxon>
    </lineage>
</organism>
<gene>
    <name evidence="3" type="ORF">SAMN05216174_10410</name>
</gene>
<evidence type="ECO:0000313" key="3">
    <source>
        <dbReference type="EMBL" id="SDC72802.1"/>
    </source>
</evidence>
<dbReference type="GO" id="GO:0016787">
    <property type="term" value="F:hydrolase activity"/>
    <property type="evidence" value="ECO:0007669"/>
    <property type="project" value="UniProtKB-KW"/>
</dbReference>
<dbReference type="SUPFAM" id="SSF47090">
    <property type="entry name" value="PGBD-like"/>
    <property type="match status" value="2"/>
</dbReference>
<dbReference type="InterPro" id="IPR036366">
    <property type="entry name" value="PGBDSf"/>
</dbReference>
<dbReference type="InterPro" id="IPR036365">
    <property type="entry name" value="PGBD-like_sf"/>
</dbReference>
<dbReference type="RefSeq" id="WP_091449712.1">
    <property type="nucleotide sequence ID" value="NZ_FMZZ01000004.1"/>
</dbReference>
<proteinExistence type="predicted"/>
<dbReference type="Pfam" id="PF01471">
    <property type="entry name" value="PG_binding_1"/>
    <property type="match status" value="2"/>
</dbReference>
<dbReference type="Proteomes" id="UP000199501">
    <property type="component" value="Unassembled WGS sequence"/>
</dbReference>
<feature type="domain" description="Peptidoglycan binding-like" evidence="2">
    <location>
        <begin position="169"/>
        <end position="225"/>
    </location>
</feature>
<sequence>MAYRLARALAVFRDEVNTRWPNRDHASDGWIGDAAHATRNSDHNPWVKDGAGVGVVRAFDVDSGPGGDTEIGLWVAEHVRTLGRAGHPALGNGSYVISARRIASPKSGWAWRAYTGSNPHVSHTHVSVSLAAGGYDSGQGWGIAGGGGPTPPPPSPNPGGRPTIRQGSRGDAVREAQQRLAAHGFDPGRADGAFGPRTREATRRFQSARGLTADGVIGPNTWGALLAAPPAAAPAPRPTIRRGAKGDLVREAQNLLNARLPNLPPLNVDGDFGRATEARVKDAQRAFGLAADGVIGPATWPRLLGG</sequence>
<keyword evidence="3" id="KW-0378">Hydrolase</keyword>
<name>A0A1G6NXY2_9PSEU</name>
<feature type="compositionally biased region" description="Pro residues" evidence="1">
    <location>
        <begin position="149"/>
        <end position="159"/>
    </location>
</feature>
<keyword evidence="4" id="KW-1185">Reference proteome</keyword>
<dbReference type="EMBL" id="FMZZ01000004">
    <property type="protein sequence ID" value="SDC72802.1"/>
    <property type="molecule type" value="Genomic_DNA"/>
</dbReference>
<dbReference type="Gene3D" id="1.10.101.10">
    <property type="entry name" value="PGBD-like superfamily/PGBD"/>
    <property type="match status" value="2"/>
</dbReference>
<dbReference type="InterPro" id="IPR002477">
    <property type="entry name" value="Peptidoglycan-bd-like"/>
</dbReference>